<dbReference type="InterPro" id="IPR000298">
    <property type="entry name" value="Cyt_c_oxidase-like_su3"/>
</dbReference>
<dbReference type="Gene3D" id="1.10.287.70">
    <property type="match status" value="1"/>
</dbReference>
<dbReference type="PANTHER" id="PTHR11403:SF7">
    <property type="entry name" value="CYTOCHROME C OXIDASE SUBUNIT 3"/>
    <property type="match status" value="1"/>
</dbReference>
<proteinExistence type="inferred from homology"/>
<dbReference type="CDD" id="cd01665">
    <property type="entry name" value="Cyt_c_Oxidase_III"/>
    <property type="match status" value="1"/>
</dbReference>
<protein>
    <recommendedName>
        <fullName evidence="3">cytochrome-c oxidase</fullName>
        <ecNumber evidence="3">7.1.1.9</ecNumber>
    </recommendedName>
    <alternativeName>
        <fullName evidence="8">Cytochrome aa3 subunit 3</fullName>
    </alternativeName>
    <alternativeName>
        <fullName evidence="9">Cytochrome c oxidase polypeptide III</fullName>
    </alternativeName>
</protein>
<dbReference type="OrthoDB" id="9810850at2"/>
<comment type="similarity">
    <text evidence="2 10">Belongs to the cytochrome c oxidase subunit 3 family.</text>
</comment>
<dbReference type="Pfam" id="PF00510">
    <property type="entry name" value="COX3"/>
    <property type="match status" value="2"/>
</dbReference>
<dbReference type="Gene3D" id="1.20.120.80">
    <property type="entry name" value="Cytochrome c oxidase, subunit III, four-helix bundle"/>
    <property type="match status" value="1"/>
</dbReference>
<evidence type="ECO:0000256" key="6">
    <source>
        <dbReference type="ARBA" id="ARBA00022989"/>
    </source>
</evidence>
<dbReference type="InterPro" id="IPR024791">
    <property type="entry name" value="Cyt_c/ubiquinol_Oxase_su3"/>
</dbReference>
<evidence type="ECO:0000256" key="4">
    <source>
        <dbReference type="ARBA" id="ARBA00022692"/>
    </source>
</evidence>
<comment type="subcellular location">
    <subcellularLocation>
        <location evidence="10">Cell membrane</location>
        <topology evidence="10">Multi-pass membrane protein</topology>
    </subcellularLocation>
    <subcellularLocation>
        <location evidence="1">Membrane</location>
        <topology evidence="1">Multi-pass membrane protein</topology>
    </subcellularLocation>
</comment>
<evidence type="ECO:0000256" key="8">
    <source>
        <dbReference type="ARBA" id="ARBA00031400"/>
    </source>
</evidence>
<name>A0A7R6P5C3_9GAMM</name>
<dbReference type="SUPFAM" id="SSF81452">
    <property type="entry name" value="Cytochrome c oxidase subunit III-like"/>
    <property type="match status" value="1"/>
</dbReference>
<dbReference type="Proteomes" id="UP000595663">
    <property type="component" value="Chromosome"/>
</dbReference>
<organism evidence="13 14">
    <name type="scientific">Amphritea japonica ATCC BAA-1530</name>
    <dbReference type="NCBI Taxonomy" id="1278309"/>
    <lineage>
        <taxon>Bacteria</taxon>
        <taxon>Pseudomonadati</taxon>
        <taxon>Pseudomonadota</taxon>
        <taxon>Gammaproteobacteria</taxon>
        <taxon>Oceanospirillales</taxon>
        <taxon>Oceanospirillaceae</taxon>
        <taxon>Amphritea</taxon>
    </lineage>
</organism>
<gene>
    <name evidence="13" type="primary">coxC</name>
    <name evidence="13" type="ORF">AMJAP_3048</name>
</gene>
<feature type="transmembrane region" description="Helical" evidence="11">
    <location>
        <begin position="16"/>
        <end position="37"/>
    </location>
</feature>
<dbReference type="GO" id="GO:0016491">
    <property type="term" value="F:oxidoreductase activity"/>
    <property type="evidence" value="ECO:0007669"/>
    <property type="project" value="UniProtKB-KW"/>
</dbReference>
<dbReference type="EC" id="7.1.1.9" evidence="3"/>
<accession>A0A7R6P5C3</accession>
<evidence type="ECO:0000256" key="5">
    <source>
        <dbReference type="ARBA" id="ARBA00022967"/>
    </source>
</evidence>
<dbReference type="InterPro" id="IPR033945">
    <property type="entry name" value="Cyt_c_oxase_su3_dom"/>
</dbReference>
<evidence type="ECO:0000256" key="3">
    <source>
        <dbReference type="ARBA" id="ARBA00012949"/>
    </source>
</evidence>
<dbReference type="InterPro" id="IPR035973">
    <property type="entry name" value="Cyt_c_oxidase_su3-like_sf"/>
</dbReference>
<dbReference type="GO" id="GO:0005886">
    <property type="term" value="C:plasma membrane"/>
    <property type="evidence" value="ECO:0007669"/>
    <property type="project" value="UniProtKB-SubCell"/>
</dbReference>
<feature type="transmembrane region" description="Helical" evidence="11">
    <location>
        <begin position="230"/>
        <end position="255"/>
    </location>
</feature>
<dbReference type="AlphaFoldDB" id="A0A7R6P5C3"/>
<evidence type="ECO:0000256" key="10">
    <source>
        <dbReference type="RuleBase" id="RU003376"/>
    </source>
</evidence>
<reference evidence="13 14" key="1">
    <citation type="journal article" date="2008" name="Int. J. Syst. Evol. Microbiol.">
        <title>Amphritea japonica sp. nov. and Amphritea balenae sp. nov., isolated from the sediment adjacent to sperm whale carcasses off Kagoshima, Japan.</title>
        <authorList>
            <person name="Miyazaki M."/>
            <person name="Nogi Y."/>
            <person name="Fujiwara Y."/>
            <person name="Kawato M."/>
            <person name="Nagahama T."/>
            <person name="Kubokawa K."/>
            <person name="Horikoshi K."/>
        </authorList>
    </citation>
    <scope>NUCLEOTIDE SEQUENCE [LARGE SCALE GENOMIC DNA]</scope>
    <source>
        <strain evidence="13 14">ATCC BAA-1530</strain>
    </source>
</reference>
<dbReference type="KEGG" id="ajp:AMJAP_3048"/>
<evidence type="ECO:0000256" key="2">
    <source>
        <dbReference type="ARBA" id="ARBA00010581"/>
    </source>
</evidence>
<evidence type="ECO:0000256" key="9">
    <source>
        <dbReference type="ARBA" id="ARBA00031625"/>
    </source>
</evidence>
<keyword evidence="5" id="KW-1278">Translocase</keyword>
<dbReference type="RefSeq" id="WP_019623189.1">
    <property type="nucleotide sequence ID" value="NZ_AP014545.1"/>
</dbReference>
<dbReference type="GO" id="GO:0019646">
    <property type="term" value="P:aerobic electron transport chain"/>
    <property type="evidence" value="ECO:0007669"/>
    <property type="project" value="InterPro"/>
</dbReference>
<keyword evidence="13" id="KW-0560">Oxidoreductase</keyword>
<feature type="domain" description="Heme-copper oxidase subunit III family profile" evidence="12">
    <location>
        <begin position="2"/>
        <end position="294"/>
    </location>
</feature>
<keyword evidence="4 10" id="KW-0812">Transmembrane</keyword>
<sequence length="294" mass="32870">MSSQAYYVPAQSRWPILASVSLFLMAYGAGTLINALSADSGGLLGLGFLLLGALSMGLILVGWFGHVIDESGQGLYSDQMDRSFRWGMSWFIFSEVMFFAAFFGTLFYVRILAVPWLGGEGEKGVSNMLWQGFKATWPLMSTPDMKAFPGPKGLIDPLHLPLINTLLLLSSSVTVTVAHYRLKQDRRPQVILWLLLTVVLGCAFLVFQALEYIEAYHELGLTLQAGIYGATFFILTGFHGMHVTLGTLMLLIILLRVIRGHFAPDHHFGFEAVSWYWHFVDVIWVGLFLFVYLL</sequence>
<feature type="transmembrane region" description="Helical" evidence="11">
    <location>
        <begin position="43"/>
        <end position="65"/>
    </location>
</feature>
<evidence type="ECO:0000259" key="12">
    <source>
        <dbReference type="PROSITE" id="PS50253"/>
    </source>
</evidence>
<evidence type="ECO:0000256" key="7">
    <source>
        <dbReference type="ARBA" id="ARBA00023136"/>
    </source>
</evidence>
<feature type="transmembrane region" description="Helical" evidence="11">
    <location>
        <begin position="275"/>
        <end position="293"/>
    </location>
</feature>
<dbReference type="InterPro" id="IPR013833">
    <property type="entry name" value="Cyt_c_oxidase_su3_a-hlx"/>
</dbReference>
<dbReference type="PANTHER" id="PTHR11403">
    <property type="entry name" value="CYTOCHROME C OXIDASE SUBUNIT III"/>
    <property type="match status" value="1"/>
</dbReference>
<evidence type="ECO:0000313" key="13">
    <source>
        <dbReference type="EMBL" id="BBB27633.1"/>
    </source>
</evidence>
<dbReference type="EMBL" id="AP014545">
    <property type="protein sequence ID" value="BBB27633.1"/>
    <property type="molecule type" value="Genomic_DNA"/>
</dbReference>
<keyword evidence="14" id="KW-1185">Reference proteome</keyword>
<feature type="transmembrane region" description="Helical" evidence="11">
    <location>
        <begin position="86"/>
        <end position="109"/>
    </location>
</feature>
<evidence type="ECO:0000256" key="11">
    <source>
        <dbReference type="SAM" id="Phobius"/>
    </source>
</evidence>
<dbReference type="PROSITE" id="PS50253">
    <property type="entry name" value="COX3"/>
    <property type="match status" value="1"/>
</dbReference>
<keyword evidence="6 11" id="KW-1133">Transmembrane helix</keyword>
<dbReference type="GO" id="GO:0004129">
    <property type="term" value="F:cytochrome-c oxidase activity"/>
    <property type="evidence" value="ECO:0007669"/>
    <property type="project" value="UniProtKB-EC"/>
</dbReference>
<evidence type="ECO:0000313" key="14">
    <source>
        <dbReference type="Proteomes" id="UP000595663"/>
    </source>
</evidence>
<keyword evidence="7 11" id="KW-0472">Membrane</keyword>
<evidence type="ECO:0000256" key="1">
    <source>
        <dbReference type="ARBA" id="ARBA00004141"/>
    </source>
</evidence>
<dbReference type="FunFam" id="1.20.120.80:FF:000003">
    <property type="entry name" value="Cytochrome c oxidase subunit 3"/>
    <property type="match status" value="1"/>
</dbReference>
<feature type="transmembrane region" description="Helical" evidence="11">
    <location>
        <begin position="190"/>
        <end position="210"/>
    </location>
</feature>